<gene>
    <name evidence="2" type="ORF">MCOM1403_LOCUS9771</name>
</gene>
<protein>
    <submittedName>
        <fullName evidence="2">Uncharacterized protein</fullName>
    </submittedName>
</protein>
<dbReference type="InterPro" id="IPR011990">
    <property type="entry name" value="TPR-like_helical_dom_sf"/>
</dbReference>
<evidence type="ECO:0000256" key="1">
    <source>
        <dbReference type="SAM" id="MobiDB-lite"/>
    </source>
</evidence>
<feature type="region of interest" description="Disordered" evidence="1">
    <location>
        <begin position="44"/>
        <end position="112"/>
    </location>
</feature>
<dbReference type="Pfam" id="PF13432">
    <property type="entry name" value="TPR_16"/>
    <property type="match status" value="2"/>
</dbReference>
<reference evidence="2" key="1">
    <citation type="submission" date="2021-01" db="EMBL/GenBank/DDBJ databases">
        <authorList>
            <person name="Corre E."/>
            <person name="Pelletier E."/>
            <person name="Niang G."/>
            <person name="Scheremetjew M."/>
            <person name="Finn R."/>
            <person name="Kale V."/>
            <person name="Holt S."/>
            <person name="Cochrane G."/>
            <person name="Meng A."/>
            <person name="Brown T."/>
            <person name="Cohen L."/>
        </authorList>
    </citation>
    <scope>NUCLEOTIDE SEQUENCE</scope>
    <source>
        <strain evidence="2">CCMP1723</strain>
    </source>
</reference>
<dbReference type="Gene3D" id="1.25.40.10">
    <property type="entry name" value="Tetratricopeptide repeat domain"/>
    <property type="match status" value="2"/>
</dbReference>
<organism evidence="2">
    <name type="scientific">Micromonas pusilla</name>
    <name type="common">Picoplanktonic green alga</name>
    <name type="synonym">Chromulina pusilla</name>
    <dbReference type="NCBI Taxonomy" id="38833"/>
    <lineage>
        <taxon>Eukaryota</taxon>
        <taxon>Viridiplantae</taxon>
        <taxon>Chlorophyta</taxon>
        <taxon>Mamiellophyceae</taxon>
        <taxon>Mamiellales</taxon>
        <taxon>Mamiellaceae</taxon>
        <taxon>Micromonas</taxon>
    </lineage>
</organism>
<feature type="compositionally biased region" description="Basic and acidic residues" evidence="1">
    <location>
        <begin position="66"/>
        <end position="85"/>
    </location>
</feature>
<accession>A0A7S0NM66</accession>
<evidence type="ECO:0000313" key="2">
    <source>
        <dbReference type="EMBL" id="CAD8522744.1"/>
    </source>
</evidence>
<sequence>MFAVAPILGAGAVGLGRARALSTSTRISTSPRSTGRVATIVRAARKGSPQSAQGRKKMSKGKIAKKNQEFTEQDNEKDAQIEAMRKAAAASRASVDEGEQVSSMPPGKLDGMSFEDKLKAVKEEGAAKRQQMAEAEAPRKLMDEMLSGKAPVMRSSIYDDAPAKPGGITFAQAGGKTPDDELNVFVKIGAGLLSLGLLVVFIPSDFVFSTDVSSAPDTNGELSPEVVEQVKKQVTAYEEALASTPEDVDKLRGAAESYVVLEDYTAAIPLLKRLLEIQPSVENVGNLADVYAANGSRAKAAEAYRDAVNAEWSGDTPPPALVKGLVDALDEDGRYGLSLEYVKKFRENGRVDDVDGALLEARVYSGWKGHSKEAEAAYQDVIETHGDDFRGYLAKGVFYREIGKPDAAEGMFRQAKALVPGEMREVVNAVIAQAKAQGALQ</sequence>
<feature type="compositionally biased region" description="Basic residues" evidence="1">
    <location>
        <begin position="54"/>
        <end position="65"/>
    </location>
</feature>
<dbReference type="AlphaFoldDB" id="A0A7S0NM66"/>
<proteinExistence type="predicted"/>
<dbReference type="SUPFAM" id="SSF48452">
    <property type="entry name" value="TPR-like"/>
    <property type="match status" value="1"/>
</dbReference>
<dbReference type="InterPro" id="IPR019734">
    <property type="entry name" value="TPR_rpt"/>
</dbReference>
<dbReference type="SMART" id="SM00028">
    <property type="entry name" value="TPR"/>
    <property type="match status" value="2"/>
</dbReference>
<dbReference type="EMBL" id="HBEQ01012130">
    <property type="protein sequence ID" value="CAD8522744.1"/>
    <property type="molecule type" value="Transcribed_RNA"/>
</dbReference>
<name>A0A7S0NM66_MICPS</name>